<dbReference type="EMBL" id="JAPDFR010000002">
    <property type="protein sequence ID" value="KAK0390179.1"/>
    <property type="molecule type" value="Genomic_DNA"/>
</dbReference>
<feature type="transmembrane region" description="Helical" evidence="1">
    <location>
        <begin position="41"/>
        <end position="62"/>
    </location>
</feature>
<evidence type="ECO:0000313" key="4">
    <source>
        <dbReference type="EMBL" id="KAK0390179.1"/>
    </source>
</evidence>
<dbReference type="Proteomes" id="UP001175261">
    <property type="component" value="Unassembled WGS sequence"/>
</dbReference>
<accession>A0AA39L6I5</accession>
<keyword evidence="1" id="KW-1133">Transmembrane helix</keyword>
<evidence type="ECO:0000259" key="2">
    <source>
        <dbReference type="Pfam" id="PF24800"/>
    </source>
</evidence>
<feature type="transmembrane region" description="Helical" evidence="1">
    <location>
        <begin position="110"/>
        <end position="129"/>
    </location>
</feature>
<sequence length="279" mass="29896">MTITLTSAGYVSIAELVIYLPSLFAAAVVTSRHGFRRSSGWIYTLILCVIRIAGAGCQLATYNDHSTGLLTTTAILDLVGISPLLFATLGIMSRFVGFVNARGNRIFSTVYFRVIQLCITAALILSITGGTNSFKNGTYSVQATSKVGIAVYLVAFLGISWILLRSFGYRAAVPATETRSLFAVSLAWPLIAVRLAYAVLSTFVNDPTFSSFGGSVAVRVGMAVVEEYLVVIDYIILGFNLKVLTPEERGEIAHGSSKARRRGDGGEEGYQAIVSHGGR</sequence>
<evidence type="ECO:0000256" key="1">
    <source>
        <dbReference type="SAM" id="Phobius"/>
    </source>
</evidence>
<feature type="transmembrane region" description="Helical" evidence="1">
    <location>
        <begin position="180"/>
        <end position="200"/>
    </location>
</feature>
<feature type="transmembrane region" description="Helical" evidence="1">
    <location>
        <begin position="74"/>
        <end position="98"/>
    </location>
</feature>
<dbReference type="InterPro" id="IPR056119">
    <property type="entry name" value="DUF7702"/>
</dbReference>
<feature type="transmembrane region" description="Helical" evidence="1">
    <location>
        <begin position="220"/>
        <end position="239"/>
    </location>
</feature>
<name>A0AA39L6I5_SARSR</name>
<evidence type="ECO:0000313" key="3">
    <source>
        <dbReference type="EMBL" id="KAK0385937.1"/>
    </source>
</evidence>
<comment type="caution">
    <text evidence="3">The sequence shown here is derived from an EMBL/GenBank/DDBJ whole genome shotgun (WGS) entry which is preliminary data.</text>
</comment>
<reference evidence="3" key="1">
    <citation type="submission" date="2022-10" db="EMBL/GenBank/DDBJ databases">
        <title>Determination and structural analysis of whole genome sequence of Sarocladium strictum F4-1.</title>
        <authorList>
            <person name="Hu L."/>
            <person name="Jiang Y."/>
        </authorList>
    </citation>
    <scope>NUCLEOTIDE SEQUENCE</scope>
    <source>
        <strain evidence="3">F4-1</strain>
    </source>
</reference>
<evidence type="ECO:0000313" key="5">
    <source>
        <dbReference type="Proteomes" id="UP001175261"/>
    </source>
</evidence>
<dbReference type="EMBL" id="JAPDFR010000006">
    <property type="protein sequence ID" value="KAK0385937.1"/>
    <property type="molecule type" value="Genomic_DNA"/>
</dbReference>
<dbReference type="PANTHER" id="PTHR42109">
    <property type="entry name" value="UNPLACED GENOMIC SCAFFOLD UM_SCAF_CONTIG_1.265, WHOLE GENOME SHOTGUN SEQUENCE"/>
    <property type="match status" value="1"/>
</dbReference>
<gene>
    <name evidence="4" type="ORF">NLU13_3751</name>
    <name evidence="3" type="ORF">NLU13_7112</name>
</gene>
<organism evidence="3 5">
    <name type="scientific">Sarocladium strictum</name>
    <name type="common">Black bundle disease fungus</name>
    <name type="synonym">Acremonium strictum</name>
    <dbReference type="NCBI Taxonomy" id="5046"/>
    <lineage>
        <taxon>Eukaryota</taxon>
        <taxon>Fungi</taxon>
        <taxon>Dikarya</taxon>
        <taxon>Ascomycota</taxon>
        <taxon>Pezizomycotina</taxon>
        <taxon>Sordariomycetes</taxon>
        <taxon>Hypocreomycetidae</taxon>
        <taxon>Hypocreales</taxon>
        <taxon>Sarocladiaceae</taxon>
        <taxon>Sarocladium</taxon>
    </lineage>
</organism>
<dbReference type="Pfam" id="PF24800">
    <property type="entry name" value="DUF7702"/>
    <property type="match status" value="1"/>
</dbReference>
<keyword evidence="1" id="KW-0812">Transmembrane</keyword>
<keyword evidence="1" id="KW-0472">Membrane</keyword>
<feature type="domain" description="DUF7702" evidence="2">
    <location>
        <begin position="6"/>
        <end position="243"/>
    </location>
</feature>
<feature type="transmembrane region" description="Helical" evidence="1">
    <location>
        <begin position="149"/>
        <end position="168"/>
    </location>
</feature>
<dbReference type="PANTHER" id="PTHR42109:SF2">
    <property type="entry name" value="INTEGRAL MEMBRANE PROTEIN"/>
    <property type="match status" value="1"/>
</dbReference>
<proteinExistence type="predicted"/>
<feature type="transmembrane region" description="Helical" evidence="1">
    <location>
        <begin position="6"/>
        <end position="29"/>
    </location>
</feature>
<protein>
    <recommendedName>
        <fullName evidence="2">DUF7702 domain-containing protein</fullName>
    </recommendedName>
</protein>
<keyword evidence="5" id="KW-1185">Reference proteome</keyword>
<dbReference type="AlphaFoldDB" id="A0AA39L6I5"/>